<organism evidence="3 4">
    <name type="scientific">Colletotrichum sojae</name>
    <dbReference type="NCBI Taxonomy" id="2175907"/>
    <lineage>
        <taxon>Eukaryota</taxon>
        <taxon>Fungi</taxon>
        <taxon>Dikarya</taxon>
        <taxon>Ascomycota</taxon>
        <taxon>Pezizomycotina</taxon>
        <taxon>Sordariomycetes</taxon>
        <taxon>Hypocreomycetidae</taxon>
        <taxon>Glomerellales</taxon>
        <taxon>Glomerellaceae</taxon>
        <taxon>Colletotrichum</taxon>
        <taxon>Colletotrichum orchidearum species complex</taxon>
    </lineage>
</organism>
<dbReference type="EMBL" id="WIGN01000025">
    <property type="protein sequence ID" value="KAF6816821.1"/>
    <property type="molecule type" value="Genomic_DNA"/>
</dbReference>
<feature type="compositionally biased region" description="Polar residues" evidence="1">
    <location>
        <begin position="35"/>
        <end position="57"/>
    </location>
</feature>
<gene>
    <name evidence="3" type="ORF">CSOJ01_02752</name>
</gene>
<protein>
    <recommendedName>
        <fullName evidence="2">DUF7514 domain-containing protein</fullName>
    </recommendedName>
</protein>
<evidence type="ECO:0000256" key="1">
    <source>
        <dbReference type="SAM" id="MobiDB-lite"/>
    </source>
</evidence>
<dbReference type="AlphaFoldDB" id="A0A8H6JQF2"/>
<dbReference type="Pfam" id="PF24355">
    <property type="entry name" value="DUF7514"/>
    <property type="match status" value="1"/>
</dbReference>
<reference evidence="3 4" key="1">
    <citation type="journal article" date="2020" name="Phytopathology">
        <title>Genome Sequence Resources of Colletotrichum truncatum, C. plurivorum, C. musicola, and C. sojae: Four Species Pathogenic to Soybean (Glycine max).</title>
        <authorList>
            <person name="Rogerio F."/>
            <person name="Boufleur T.R."/>
            <person name="Ciampi-Guillardi M."/>
            <person name="Sukno S.A."/>
            <person name="Thon M.R."/>
            <person name="Massola Junior N.S."/>
            <person name="Baroncelli R."/>
        </authorList>
    </citation>
    <scope>NUCLEOTIDE SEQUENCE [LARGE SCALE GENOMIC DNA]</scope>
    <source>
        <strain evidence="3 4">LFN0009</strain>
    </source>
</reference>
<feature type="compositionally biased region" description="Basic and acidic residues" evidence="1">
    <location>
        <begin position="551"/>
        <end position="562"/>
    </location>
</feature>
<feature type="compositionally biased region" description="Polar residues" evidence="1">
    <location>
        <begin position="528"/>
        <end position="539"/>
    </location>
</feature>
<proteinExistence type="predicted"/>
<feature type="region of interest" description="Disordered" evidence="1">
    <location>
        <begin position="130"/>
        <end position="227"/>
    </location>
</feature>
<evidence type="ECO:0000259" key="2">
    <source>
        <dbReference type="Pfam" id="PF24355"/>
    </source>
</evidence>
<dbReference type="InterPro" id="IPR055936">
    <property type="entry name" value="DUF7514"/>
</dbReference>
<feature type="region of interest" description="Disordered" evidence="1">
    <location>
        <begin position="1"/>
        <end position="61"/>
    </location>
</feature>
<name>A0A8H6JQF2_9PEZI</name>
<feature type="compositionally biased region" description="Basic and acidic residues" evidence="1">
    <location>
        <begin position="462"/>
        <end position="475"/>
    </location>
</feature>
<evidence type="ECO:0000313" key="3">
    <source>
        <dbReference type="EMBL" id="KAF6816821.1"/>
    </source>
</evidence>
<dbReference type="PANTHER" id="PTHR39611">
    <property type="entry name" value="HYDROXYPROLINE-RICH GLYCOPROTEIN DZ-HRGP-RELATED"/>
    <property type="match status" value="1"/>
</dbReference>
<feature type="domain" description="DUF7514" evidence="2">
    <location>
        <begin position="241"/>
        <end position="411"/>
    </location>
</feature>
<dbReference type="Proteomes" id="UP000652219">
    <property type="component" value="Unassembled WGS sequence"/>
</dbReference>
<dbReference type="PANTHER" id="PTHR39611:SF1">
    <property type="entry name" value="HYDROXYPROLINE-RICH GLYCOPROTEIN DZ-HRGP"/>
    <property type="match status" value="1"/>
</dbReference>
<evidence type="ECO:0000313" key="4">
    <source>
        <dbReference type="Proteomes" id="UP000652219"/>
    </source>
</evidence>
<feature type="region of interest" description="Disordered" evidence="1">
    <location>
        <begin position="420"/>
        <end position="603"/>
    </location>
</feature>
<accession>A0A8H6JQF2</accession>
<sequence>MTTMPAGAAVRPKLNTGGWPAPRDPLAQEPDELSPLSTGNSEEYSWEQQKETPGQVTDDQHVPVDININPLFTHPRDSMASMSSDMLEELRKIIKGVLTLTTVQAAHVVQLKNSETGTPIDTLRFSPVSSQNSVFTPAYPSPPPSVADTLNTSSSRERSPEVTNAKAVPVPVPSAQAPPPPPHLPPPSQSTPPVSPQRGVHFRSRGPPVIHCQPRVDDEDVSPGTQPTARVELSSVDKAWGVLFDQEGFPTQRLNSVLRGLANFMISEFGPPQSLVVTPEKMLVLYTKYKIESERFQYEDMFKSRTRDAHERIEYLYQDLDCQYHLVQSTPRSQPSVPGLTPVGFAKWMVSNILAYPDPEARRLDAIMASLPIDVDGPLINGKAERLPKQLSRHLIPAQHDKKTRMILDEAIRDCVEDIAPPLPAIPRTRSDGMRPPEANPHSRRSVDNRRRPAPPPPHRSRTYDRGSHRVEPHPARLPRANSDAGSSMPRHRDLPAPPMGRHSSSHRQRSPPPSNRYSASLPAIPQAGSQFSASSSDVRGNEGNYGVYSGRDRPDSRDDSPRSSGLGRKCDRGPTWEDVYTRSGPSGARGGSVDAGSQRSFR</sequence>
<keyword evidence="4" id="KW-1185">Reference proteome</keyword>
<feature type="compositionally biased region" description="Pro residues" evidence="1">
    <location>
        <begin position="170"/>
        <end position="195"/>
    </location>
</feature>
<comment type="caution">
    <text evidence="3">The sequence shown here is derived from an EMBL/GenBank/DDBJ whole genome shotgun (WGS) entry which is preliminary data.</text>
</comment>